<protein>
    <submittedName>
        <fullName evidence="2">Uncharacterized protein</fullName>
    </submittedName>
</protein>
<evidence type="ECO:0000313" key="3">
    <source>
        <dbReference type="Proteomes" id="UP000509367"/>
    </source>
</evidence>
<proteinExistence type="predicted"/>
<organism evidence="2 3">
    <name type="scientific">Oricola thermophila</name>
    <dbReference type="NCBI Taxonomy" id="2742145"/>
    <lineage>
        <taxon>Bacteria</taxon>
        <taxon>Pseudomonadati</taxon>
        <taxon>Pseudomonadota</taxon>
        <taxon>Alphaproteobacteria</taxon>
        <taxon>Hyphomicrobiales</taxon>
        <taxon>Ahrensiaceae</taxon>
        <taxon>Oricola</taxon>
    </lineage>
</organism>
<sequence length="229" mass="24548">MSVKFVEGSPFGSLARLLRNGVLAASCFLVSPAAAQVPCPPPPGTAMDSCLAGAWIGSNNAIDQLRAAFTRMGMADYFYDLTLDMAHILAIRIYEDGFYATIPFNRNIEAQEVQESTGDLHIAQFDLRVNTETGHMWTAGNQLKFCSNGGGALLGATLTTPDGRKSATIPVPGGAPTFIPQITYSCGADSLSMTVALPQPVGNIDYYLTRVNPARFPEELSGLLRPERE</sequence>
<dbReference type="AlphaFoldDB" id="A0A6N1VD33"/>
<accession>A0A6N1VD33</accession>
<name>A0A6N1VD33_9HYPH</name>
<dbReference type="EMBL" id="CP054836">
    <property type="protein sequence ID" value="QKV17132.1"/>
    <property type="molecule type" value="Genomic_DNA"/>
</dbReference>
<keyword evidence="3" id="KW-1185">Reference proteome</keyword>
<evidence type="ECO:0000256" key="1">
    <source>
        <dbReference type="SAM" id="SignalP"/>
    </source>
</evidence>
<keyword evidence="1" id="KW-0732">Signal</keyword>
<dbReference type="KEGG" id="orm:HTY61_00955"/>
<reference evidence="2 3" key="1">
    <citation type="submission" date="2020-06" db="EMBL/GenBank/DDBJ databases">
        <title>Oricola thermophila sp. nov. isolated from a tidal sediments.</title>
        <authorList>
            <person name="Kwon K.K."/>
            <person name="Yang S.-H."/>
            <person name="Park M.-J."/>
        </authorList>
    </citation>
    <scope>NUCLEOTIDE SEQUENCE [LARGE SCALE GENOMIC DNA]</scope>
    <source>
        <strain evidence="2 3">MEBiC13590</strain>
    </source>
</reference>
<gene>
    <name evidence="2" type="ORF">HTY61_00955</name>
</gene>
<dbReference type="RefSeq" id="WP_175275028.1">
    <property type="nucleotide sequence ID" value="NZ_CP054836.1"/>
</dbReference>
<feature type="signal peptide" evidence="1">
    <location>
        <begin position="1"/>
        <end position="35"/>
    </location>
</feature>
<feature type="chain" id="PRO_5026741604" evidence="1">
    <location>
        <begin position="36"/>
        <end position="229"/>
    </location>
</feature>
<evidence type="ECO:0000313" key="2">
    <source>
        <dbReference type="EMBL" id="QKV17132.1"/>
    </source>
</evidence>
<dbReference type="Proteomes" id="UP000509367">
    <property type="component" value="Chromosome"/>
</dbReference>